<dbReference type="OrthoDB" id="2143914at2759"/>
<dbReference type="Gene3D" id="1.10.10.60">
    <property type="entry name" value="Homeodomain-like"/>
    <property type="match status" value="3"/>
</dbReference>
<name>A2FE16_TRIV3</name>
<evidence type="ECO:0000259" key="4">
    <source>
        <dbReference type="PROSITE" id="PS50090"/>
    </source>
</evidence>
<evidence type="ECO:0000256" key="1">
    <source>
        <dbReference type="ARBA" id="ARBA00022737"/>
    </source>
</evidence>
<evidence type="ECO:0000313" key="6">
    <source>
        <dbReference type="EMBL" id="EAX96844.1"/>
    </source>
</evidence>
<protein>
    <submittedName>
        <fullName evidence="6">Myb-like DNA-binding domain containing protein</fullName>
    </submittedName>
</protein>
<dbReference type="GO" id="GO:0000981">
    <property type="term" value="F:DNA-binding transcription factor activity, RNA polymerase II-specific"/>
    <property type="evidence" value="ECO:0000318"/>
    <property type="project" value="GO_Central"/>
</dbReference>
<feature type="domain" description="Myb-like" evidence="4">
    <location>
        <begin position="122"/>
        <end position="172"/>
    </location>
</feature>
<dbReference type="KEGG" id="tva:4754620"/>
<evidence type="ECO:0000256" key="2">
    <source>
        <dbReference type="ARBA" id="ARBA00023125"/>
    </source>
</evidence>
<dbReference type="SUPFAM" id="SSF46689">
    <property type="entry name" value="Homeodomain-like"/>
    <property type="match status" value="2"/>
</dbReference>
<gene>
    <name evidence="6" type="ORF">TVAG_470090</name>
</gene>
<feature type="domain" description="HTH myb-type" evidence="5">
    <location>
        <begin position="70"/>
        <end position="125"/>
    </location>
</feature>
<dbReference type="InterPro" id="IPR017930">
    <property type="entry name" value="Myb_dom"/>
</dbReference>
<dbReference type="eggNOG" id="KOG0048">
    <property type="taxonomic scope" value="Eukaryota"/>
</dbReference>
<feature type="region of interest" description="Disordered" evidence="3">
    <location>
        <begin position="1"/>
        <end position="23"/>
    </location>
</feature>
<dbReference type="SMART" id="SM00717">
    <property type="entry name" value="SANT"/>
    <property type="match status" value="3"/>
</dbReference>
<keyword evidence="7" id="KW-1185">Reference proteome</keyword>
<dbReference type="VEuPathDB" id="TrichDB:TVAG_470090"/>
<evidence type="ECO:0000259" key="5">
    <source>
        <dbReference type="PROSITE" id="PS51294"/>
    </source>
</evidence>
<reference evidence="6" key="2">
    <citation type="journal article" date="2007" name="Science">
        <title>Draft genome sequence of the sexually transmitted pathogen Trichomonas vaginalis.</title>
        <authorList>
            <person name="Carlton J.M."/>
            <person name="Hirt R.P."/>
            <person name="Silva J.C."/>
            <person name="Delcher A.L."/>
            <person name="Schatz M."/>
            <person name="Zhao Q."/>
            <person name="Wortman J.R."/>
            <person name="Bidwell S.L."/>
            <person name="Alsmark U.C.M."/>
            <person name="Besteiro S."/>
            <person name="Sicheritz-Ponten T."/>
            <person name="Noel C.J."/>
            <person name="Dacks J.B."/>
            <person name="Foster P.G."/>
            <person name="Simillion C."/>
            <person name="Van de Peer Y."/>
            <person name="Miranda-Saavedra D."/>
            <person name="Barton G.J."/>
            <person name="Westrop G.D."/>
            <person name="Mueller S."/>
            <person name="Dessi D."/>
            <person name="Fiori P.L."/>
            <person name="Ren Q."/>
            <person name="Paulsen I."/>
            <person name="Zhang H."/>
            <person name="Bastida-Corcuera F.D."/>
            <person name="Simoes-Barbosa A."/>
            <person name="Brown M.T."/>
            <person name="Hayes R.D."/>
            <person name="Mukherjee M."/>
            <person name="Okumura C.Y."/>
            <person name="Schneider R."/>
            <person name="Smith A.J."/>
            <person name="Vanacova S."/>
            <person name="Villalvazo M."/>
            <person name="Haas B.J."/>
            <person name="Pertea M."/>
            <person name="Feldblyum T.V."/>
            <person name="Utterback T.R."/>
            <person name="Shu C.L."/>
            <person name="Osoegawa K."/>
            <person name="de Jong P.J."/>
            <person name="Hrdy I."/>
            <person name="Horvathova L."/>
            <person name="Zubacova Z."/>
            <person name="Dolezal P."/>
            <person name="Malik S.B."/>
            <person name="Logsdon J.M. Jr."/>
            <person name="Henze K."/>
            <person name="Gupta A."/>
            <person name="Wang C.C."/>
            <person name="Dunne R.L."/>
            <person name="Upcroft J.A."/>
            <person name="Upcroft P."/>
            <person name="White O."/>
            <person name="Salzberg S.L."/>
            <person name="Tang P."/>
            <person name="Chiu C.-H."/>
            <person name="Lee Y.-S."/>
            <person name="Embley T.M."/>
            <person name="Coombs G.H."/>
            <person name="Mottram J.C."/>
            <person name="Tachezy J."/>
            <person name="Fraser-Liggett C.M."/>
            <person name="Johnson P.J."/>
        </authorList>
    </citation>
    <scope>NUCLEOTIDE SEQUENCE [LARGE SCALE GENOMIC DNA]</scope>
    <source>
        <strain evidence="6">G3</strain>
    </source>
</reference>
<dbReference type="STRING" id="5722.A2FE16"/>
<dbReference type="AlphaFoldDB" id="A2FE16"/>
<dbReference type="InterPro" id="IPR050560">
    <property type="entry name" value="MYB_TF"/>
</dbReference>
<feature type="domain" description="HTH myb-type" evidence="5">
    <location>
        <begin position="25"/>
        <end position="69"/>
    </location>
</feature>
<dbReference type="EMBL" id="DS113741">
    <property type="protein sequence ID" value="EAX96844.1"/>
    <property type="molecule type" value="Genomic_DNA"/>
</dbReference>
<organism evidence="6 7">
    <name type="scientific">Trichomonas vaginalis (strain ATCC PRA-98 / G3)</name>
    <dbReference type="NCBI Taxonomy" id="412133"/>
    <lineage>
        <taxon>Eukaryota</taxon>
        <taxon>Metamonada</taxon>
        <taxon>Parabasalia</taxon>
        <taxon>Trichomonadida</taxon>
        <taxon>Trichomonadidae</taxon>
        <taxon>Trichomonas</taxon>
    </lineage>
</organism>
<dbReference type="FunFam" id="1.10.10.60:FF:000010">
    <property type="entry name" value="Transcriptional activator Myb isoform A"/>
    <property type="match status" value="1"/>
</dbReference>
<feature type="domain" description="HTH myb-type" evidence="5">
    <location>
        <begin position="126"/>
        <end position="176"/>
    </location>
</feature>
<sequence length="308" mass="34810">MKTQNNALAPTRTRQKTSFPSRATKWSQAEDDALIAIVQDHQKVNWIEVAKRFPGKTPQQVSERWNKVVNPDLVKGSWTRQEDELIIDFVTRYGTKNWTKLAALLPGRIGKQCRERWRNHLDPSNNHGAWTEEEDAKLLELHAQFGNQWVKIASMMPGRSDNSIKNRWNSTLKKISPDQVSIVKCQHSTPVTDIQNVIAPPQTPSSVNYDFPKPNIDEQIPEPSLDQMSTGMTPRSFELISPSLMRSPFGAISPLFKNDSLLSPWGDSSKGTGLSLFSPSFSPMFKSQNRDQNSAKEPNLLSIMQSLN</sequence>
<dbReference type="PROSITE" id="PS51294">
    <property type="entry name" value="HTH_MYB"/>
    <property type="match status" value="3"/>
</dbReference>
<dbReference type="InterPro" id="IPR009057">
    <property type="entry name" value="Homeodomain-like_sf"/>
</dbReference>
<dbReference type="PANTHER" id="PTHR45614">
    <property type="entry name" value="MYB PROTEIN-RELATED"/>
    <property type="match status" value="1"/>
</dbReference>
<evidence type="ECO:0000313" key="7">
    <source>
        <dbReference type="Proteomes" id="UP000001542"/>
    </source>
</evidence>
<proteinExistence type="predicted"/>
<keyword evidence="1" id="KW-0677">Repeat</keyword>
<dbReference type="InParanoid" id="A2FE16"/>
<dbReference type="PROSITE" id="PS50090">
    <property type="entry name" value="MYB_LIKE"/>
    <property type="match status" value="3"/>
</dbReference>
<dbReference type="RefSeq" id="XP_001309774.1">
    <property type="nucleotide sequence ID" value="XM_001309773.1"/>
</dbReference>
<dbReference type="InterPro" id="IPR001005">
    <property type="entry name" value="SANT/Myb"/>
</dbReference>
<dbReference type="SMR" id="A2FE16"/>
<dbReference type="Pfam" id="PF00249">
    <property type="entry name" value="Myb_DNA-binding"/>
    <property type="match status" value="3"/>
</dbReference>
<dbReference type="PANTHER" id="PTHR45614:SF25">
    <property type="entry name" value="MYB PROTEIN"/>
    <property type="match status" value="1"/>
</dbReference>
<feature type="domain" description="Myb-like" evidence="4">
    <location>
        <begin position="70"/>
        <end position="121"/>
    </location>
</feature>
<feature type="region of interest" description="Disordered" evidence="3">
    <location>
        <begin position="285"/>
        <end position="308"/>
    </location>
</feature>
<dbReference type="CDD" id="cd00167">
    <property type="entry name" value="SANT"/>
    <property type="match status" value="3"/>
</dbReference>
<accession>A2FE16</accession>
<evidence type="ECO:0000256" key="3">
    <source>
        <dbReference type="SAM" id="MobiDB-lite"/>
    </source>
</evidence>
<dbReference type="GO" id="GO:0006355">
    <property type="term" value="P:regulation of DNA-templated transcription"/>
    <property type="evidence" value="ECO:0000318"/>
    <property type="project" value="GO_Central"/>
</dbReference>
<keyword evidence="2 6" id="KW-0238">DNA-binding</keyword>
<dbReference type="GO" id="GO:0000978">
    <property type="term" value="F:RNA polymerase II cis-regulatory region sequence-specific DNA binding"/>
    <property type="evidence" value="ECO:0000318"/>
    <property type="project" value="GO_Central"/>
</dbReference>
<dbReference type="OMA" id="EPCIREL"/>
<dbReference type="VEuPathDB" id="TrichDB:TVAGG3_0553530"/>
<dbReference type="Proteomes" id="UP000001542">
    <property type="component" value="Unassembled WGS sequence"/>
</dbReference>
<feature type="domain" description="Myb-like" evidence="4">
    <location>
        <begin position="25"/>
        <end position="69"/>
    </location>
</feature>
<reference evidence="6" key="1">
    <citation type="submission" date="2006-10" db="EMBL/GenBank/DDBJ databases">
        <authorList>
            <person name="Amadeo P."/>
            <person name="Zhao Q."/>
            <person name="Wortman J."/>
            <person name="Fraser-Liggett C."/>
            <person name="Carlton J."/>
        </authorList>
    </citation>
    <scope>NUCLEOTIDE SEQUENCE</scope>
    <source>
        <strain evidence="6">G3</strain>
    </source>
</reference>
<dbReference type="GO" id="GO:0005634">
    <property type="term" value="C:nucleus"/>
    <property type="evidence" value="ECO:0000318"/>
    <property type="project" value="GO_Central"/>
</dbReference>